<reference evidence="2" key="1">
    <citation type="submission" date="2020-12" db="EMBL/GenBank/DDBJ databases">
        <authorList>
            <person name="Iha C."/>
        </authorList>
    </citation>
    <scope>NUCLEOTIDE SEQUENCE</scope>
</reference>
<dbReference type="EMBL" id="CAJHUC010000097">
    <property type="protein sequence ID" value="CAD7694718.1"/>
    <property type="molecule type" value="Genomic_DNA"/>
</dbReference>
<organism evidence="2 3">
    <name type="scientific">Ostreobium quekettii</name>
    <dbReference type="NCBI Taxonomy" id="121088"/>
    <lineage>
        <taxon>Eukaryota</taxon>
        <taxon>Viridiplantae</taxon>
        <taxon>Chlorophyta</taxon>
        <taxon>core chlorophytes</taxon>
        <taxon>Ulvophyceae</taxon>
        <taxon>TCBD clade</taxon>
        <taxon>Bryopsidales</taxon>
        <taxon>Ostreobineae</taxon>
        <taxon>Ostreobiaceae</taxon>
        <taxon>Ostreobium</taxon>
    </lineage>
</organism>
<dbReference type="Proteomes" id="UP000708148">
    <property type="component" value="Unassembled WGS sequence"/>
</dbReference>
<comment type="caution">
    <text evidence="2">The sequence shown here is derived from an EMBL/GenBank/DDBJ whole genome shotgun (WGS) entry which is preliminary data.</text>
</comment>
<sequence>PTVSLYASSTLIKDGLPVTGPGAAHFAVVSTQRLPTLGARDFDVSGALDHDLVASRLPGNDRVQMVALGLKERHYGPVTVRLRRHVRGLSGGEICNRGEAYLTFYVVPFQLPVSYLGDWIDDHGTEFLGTNHGDVEFKDSYVNSSPVPMGFDGGEGFWAAHGGPGRPRKAERDRLWLEGYAEEKRGREVGTHDGGYVHRLGDVREVGHRPGERRYGYGTHRAEERAHGSPEHPGRSGHDFRGYSAPDYVHLGHVERDAYGAPHGLEFPSKLARGLKLSLGEEYS</sequence>
<evidence type="ECO:0000256" key="1">
    <source>
        <dbReference type="SAM" id="MobiDB-lite"/>
    </source>
</evidence>
<keyword evidence="3" id="KW-1185">Reference proteome</keyword>
<evidence type="ECO:0000313" key="2">
    <source>
        <dbReference type="EMBL" id="CAD7694718.1"/>
    </source>
</evidence>
<protein>
    <submittedName>
        <fullName evidence="2">Uncharacterized protein</fullName>
    </submittedName>
</protein>
<dbReference type="AlphaFoldDB" id="A0A8S1IJY6"/>
<feature type="region of interest" description="Disordered" evidence="1">
    <location>
        <begin position="208"/>
        <end position="241"/>
    </location>
</feature>
<name>A0A8S1IJY6_9CHLO</name>
<proteinExistence type="predicted"/>
<evidence type="ECO:0000313" key="3">
    <source>
        <dbReference type="Proteomes" id="UP000708148"/>
    </source>
</evidence>
<gene>
    <name evidence="2" type="ORF">OSTQU699_LOCUS81</name>
</gene>
<accession>A0A8S1IJY6</accession>
<feature type="non-terminal residue" evidence="2">
    <location>
        <position position="1"/>
    </location>
</feature>